<organism evidence="2 3">
    <name type="scientific">Lentinula lateritia</name>
    <dbReference type="NCBI Taxonomy" id="40482"/>
    <lineage>
        <taxon>Eukaryota</taxon>
        <taxon>Fungi</taxon>
        <taxon>Dikarya</taxon>
        <taxon>Basidiomycota</taxon>
        <taxon>Agaricomycotina</taxon>
        <taxon>Agaricomycetes</taxon>
        <taxon>Agaricomycetidae</taxon>
        <taxon>Agaricales</taxon>
        <taxon>Marasmiineae</taxon>
        <taxon>Omphalotaceae</taxon>
        <taxon>Lentinula</taxon>
    </lineage>
</organism>
<feature type="region of interest" description="Disordered" evidence="1">
    <location>
        <begin position="128"/>
        <end position="147"/>
    </location>
</feature>
<name>A0A9W9AJR3_9AGAR</name>
<feature type="region of interest" description="Disordered" evidence="1">
    <location>
        <begin position="521"/>
        <end position="657"/>
    </location>
</feature>
<dbReference type="GO" id="GO:0006897">
    <property type="term" value="P:endocytosis"/>
    <property type="evidence" value="ECO:0007669"/>
    <property type="project" value="TreeGrafter"/>
</dbReference>
<protein>
    <recommendedName>
        <fullName evidence="4">Eisosome component PIL1-domain-containing protein</fullName>
    </recommendedName>
</protein>
<feature type="compositionally biased region" description="Low complexity" evidence="1">
    <location>
        <begin position="670"/>
        <end position="683"/>
    </location>
</feature>
<feature type="region of interest" description="Disordered" evidence="1">
    <location>
        <begin position="475"/>
        <end position="507"/>
    </location>
</feature>
<dbReference type="Pfam" id="PF13805">
    <property type="entry name" value="Pil1"/>
    <property type="match status" value="1"/>
</dbReference>
<feature type="compositionally biased region" description="Polar residues" evidence="1">
    <location>
        <begin position="730"/>
        <end position="739"/>
    </location>
</feature>
<sequence length="810" mass="86784">MQHNMFKTAATKIAHNSTIPSLGGNKDLRPLQGLITAEKSVLISLQRLSVDFGKAAEALRVWGSGEGEDLLDTLSASTNILTQFAAALSNYASHEHVIRDHMKGIRSREEALDELKRRRKALISKADTAEKKLSKMSPEHKNLGVQTDTLNRLRDEIRSMDSEIMSDEASLGDYKRSRTKAWMGLKFGGLLECCEKGTIIGEFGRLVINEIPEETTQPGMARPMYMNHQKVNSLISDATRCVDEVAFSTAPAPGTAPPTHQGMADYLAPPHGLGTGQFLDTSDITGNMGSSIPPSPISLNAYPEASRSADDFGVASRNSPIASRFSTFPATTGNGGAGFSLRDGSSYHVEDDSFSSSIAAALDARKSTEEPAPSYETHQVHLSGPPAGAAPPLMMPSPWELQESASHNTNERAVSAYGDDVGLAYMTNPEEEPHSDHGLDHKRNSSKEVHFGQAQDIATELDNGHEQGNIENYQADGIVPPGEARSSPKRVPPPSMSAEEEERALNADAARKLSREMESFSLDPSPSALSAIPPPIVQPSQERGVERPSSLTPEFEINNRSPSPLIPPVAPFAQQRGVSPGPIDINSHHDDIEKTTSSPIHNSPPRLTISDRTASSISNGSSYRTPPEYPRSIGTSPFGQRSNSSFSGSMPSSPAIGAPRTISAAAFRRPAGAPGRTTSTDLGSGSGLTGSHLADVSPLQPKKRGLPNAPSSSLSHSNPSLRPYEAHNFNPGNRVSQAGSDDHYDYISAYADAPQDTGSPQRNDYGSLGQVRVTNDLNPSSPGTPVESQHLYRPGYGEGRFATNLEGELR</sequence>
<dbReference type="EMBL" id="JANVFS010000012">
    <property type="protein sequence ID" value="KAJ4484399.1"/>
    <property type="molecule type" value="Genomic_DNA"/>
</dbReference>
<feature type="region of interest" description="Disordered" evidence="1">
    <location>
        <begin position="362"/>
        <end position="390"/>
    </location>
</feature>
<evidence type="ECO:0000313" key="2">
    <source>
        <dbReference type="EMBL" id="KAJ4484399.1"/>
    </source>
</evidence>
<feature type="compositionally biased region" description="Low complexity" evidence="1">
    <location>
        <begin position="642"/>
        <end position="653"/>
    </location>
</feature>
<reference evidence="2" key="1">
    <citation type="submission" date="2022-08" db="EMBL/GenBank/DDBJ databases">
        <authorList>
            <consortium name="DOE Joint Genome Institute"/>
            <person name="Min B."/>
            <person name="Riley R."/>
            <person name="Sierra-Patev S."/>
            <person name="Naranjo-Ortiz M."/>
            <person name="Looney B."/>
            <person name="Konkel Z."/>
            <person name="Slot J.C."/>
            <person name="Sakamoto Y."/>
            <person name="Steenwyk J.L."/>
            <person name="Rokas A."/>
            <person name="Carro J."/>
            <person name="Camarero S."/>
            <person name="Ferreira P."/>
            <person name="Molpeceres G."/>
            <person name="Ruiz-Duenas F.J."/>
            <person name="Serrano A."/>
            <person name="Henrissat B."/>
            <person name="Drula E."/>
            <person name="Hughes K.W."/>
            <person name="Mata J.L."/>
            <person name="Ishikawa N.K."/>
            <person name="Vargas-Isla R."/>
            <person name="Ushijima S."/>
            <person name="Smith C.A."/>
            <person name="Ahrendt S."/>
            <person name="Andreopoulos W."/>
            <person name="He G."/>
            <person name="Labutti K."/>
            <person name="Lipzen A."/>
            <person name="Ng V."/>
            <person name="Sandor L."/>
            <person name="Barry K."/>
            <person name="Martinez A.T."/>
            <person name="Xiao Y."/>
            <person name="Gibbons J.G."/>
            <person name="Terashima K."/>
            <person name="Hibbett D.S."/>
            <person name="Grigoriev I.V."/>
        </authorList>
    </citation>
    <scope>NUCLEOTIDE SEQUENCE</scope>
    <source>
        <strain evidence="2">Sp2 HRB7682 ss15</strain>
    </source>
</reference>
<comment type="caution">
    <text evidence="2">The sequence shown here is derived from an EMBL/GenBank/DDBJ whole genome shotgun (WGS) entry which is preliminary data.</text>
</comment>
<feature type="compositionally biased region" description="Polar residues" evidence="1">
    <location>
        <begin position="610"/>
        <end position="624"/>
    </location>
</feature>
<feature type="compositionally biased region" description="Basic and acidic residues" evidence="1">
    <location>
        <begin position="128"/>
        <end position="142"/>
    </location>
</feature>
<dbReference type="GO" id="GO:0005886">
    <property type="term" value="C:plasma membrane"/>
    <property type="evidence" value="ECO:0007669"/>
    <property type="project" value="TreeGrafter"/>
</dbReference>
<evidence type="ECO:0008006" key="4">
    <source>
        <dbReference type="Google" id="ProtNLM"/>
    </source>
</evidence>
<dbReference type="GO" id="GO:0008289">
    <property type="term" value="F:lipid binding"/>
    <property type="evidence" value="ECO:0007669"/>
    <property type="project" value="TreeGrafter"/>
</dbReference>
<evidence type="ECO:0000313" key="3">
    <source>
        <dbReference type="Proteomes" id="UP001150238"/>
    </source>
</evidence>
<proteinExistence type="predicted"/>
<dbReference type="Proteomes" id="UP001150238">
    <property type="component" value="Unassembled WGS sequence"/>
</dbReference>
<dbReference type="Gene3D" id="1.20.1270.60">
    <property type="entry name" value="Arfaptin homology (AH) domain/BAR domain"/>
    <property type="match status" value="1"/>
</dbReference>
<feature type="compositionally biased region" description="Polar residues" evidence="1">
    <location>
        <begin position="772"/>
        <end position="787"/>
    </location>
</feature>
<feature type="compositionally biased region" description="Low complexity" evidence="1">
    <location>
        <begin position="706"/>
        <end position="721"/>
    </location>
</feature>
<evidence type="ECO:0000256" key="1">
    <source>
        <dbReference type="SAM" id="MobiDB-lite"/>
    </source>
</evidence>
<dbReference type="PANTHER" id="PTHR31962:SF6">
    <property type="entry name" value="EISOSOME COMPONENT PIL1-DOMAIN-CONTAINING PROTEIN"/>
    <property type="match status" value="1"/>
</dbReference>
<dbReference type="AlphaFoldDB" id="A0A9W9AJR3"/>
<feature type="compositionally biased region" description="Low complexity" evidence="1">
    <location>
        <begin position="521"/>
        <end position="531"/>
    </location>
</feature>
<gene>
    <name evidence="2" type="ORF">C8J55DRAFT_41891</name>
</gene>
<dbReference type="GO" id="GO:0070941">
    <property type="term" value="P:eisosome assembly"/>
    <property type="evidence" value="ECO:0007669"/>
    <property type="project" value="TreeGrafter"/>
</dbReference>
<dbReference type="InterPro" id="IPR028245">
    <property type="entry name" value="PIL1/LSP1"/>
</dbReference>
<dbReference type="PANTHER" id="PTHR31962">
    <property type="entry name" value="SPHINGOLIPID LONG CHAIN BASE-RESPONSIVE PROTEIN PIL1"/>
    <property type="match status" value="1"/>
</dbReference>
<dbReference type="InterPro" id="IPR027267">
    <property type="entry name" value="AH/BAR_dom_sf"/>
</dbReference>
<feature type="region of interest" description="Disordered" evidence="1">
    <location>
        <begin position="670"/>
        <end position="810"/>
    </location>
</feature>
<accession>A0A9W9AJR3</accession>
<reference evidence="2" key="2">
    <citation type="journal article" date="2023" name="Proc. Natl. Acad. Sci. U.S.A.">
        <title>A global phylogenomic analysis of the shiitake genus Lentinula.</title>
        <authorList>
            <person name="Sierra-Patev S."/>
            <person name="Min B."/>
            <person name="Naranjo-Ortiz M."/>
            <person name="Looney B."/>
            <person name="Konkel Z."/>
            <person name="Slot J.C."/>
            <person name="Sakamoto Y."/>
            <person name="Steenwyk J.L."/>
            <person name="Rokas A."/>
            <person name="Carro J."/>
            <person name="Camarero S."/>
            <person name="Ferreira P."/>
            <person name="Molpeceres G."/>
            <person name="Ruiz-Duenas F.J."/>
            <person name="Serrano A."/>
            <person name="Henrissat B."/>
            <person name="Drula E."/>
            <person name="Hughes K.W."/>
            <person name="Mata J.L."/>
            <person name="Ishikawa N.K."/>
            <person name="Vargas-Isla R."/>
            <person name="Ushijima S."/>
            <person name="Smith C.A."/>
            <person name="Donoghue J."/>
            <person name="Ahrendt S."/>
            <person name="Andreopoulos W."/>
            <person name="He G."/>
            <person name="LaButti K."/>
            <person name="Lipzen A."/>
            <person name="Ng V."/>
            <person name="Riley R."/>
            <person name="Sandor L."/>
            <person name="Barry K."/>
            <person name="Martinez A.T."/>
            <person name="Xiao Y."/>
            <person name="Gibbons J.G."/>
            <person name="Terashima K."/>
            <person name="Grigoriev I.V."/>
            <person name="Hibbett D."/>
        </authorList>
    </citation>
    <scope>NUCLEOTIDE SEQUENCE</scope>
    <source>
        <strain evidence="2">Sp2 HRB7682 ss15</strain>
    </source>
</reference>
<dbReference type="GO" id="GO:0036286">
    <property type="term" value="C:eisosome filament"/>
    <property type="evidence" value="ECO:0007669"/>
    <property type="project" value="TreeGrafter"/>
</dbReference>